<keyword evidence="1 5" id="KW-0489">Methyltransferase</keyword>
<dbReference type="AlphaFoldDB" id="G4CNA3"/>
<dbReference type="EMBL" id="AGAZ01000026">
    <property type="protein sequence ID" value="EGZ49917.1"/>
    <property type="molecule type" value="Genomic_DNA"/>
</dbReference>
<comment type="caution">
    <text evidence="6">The sequence shown here is derived from an EMBL/GenBank/DDBJ whole genome shotgun (WGS) entry which is preliminary data.</text>
</comment>
<reference evidence="6 7" key="1">
    <citation type="submission" date="2011-06" db="EMBL/GenBank/DDBJ databases">
        <authorList>
            <person name="Muzny D."/>
            <person name="Qin X."/>
            <person name="Deng J."/>
            <person name="Jiang H."/>
            <person name="Liu Y."/>
            <person name="Qu J."/>
            <person name="Song X.-Z."/>
            <person name="Zhang L."/>
            <person name="Thornton R."/>
            <person name="Coyle M."/>
            <person name="Francisco L."/>
            <person name="Jackson L."/>
            <person name="Javaid M."/>
            <person name="Korchina V."/>
            <person name="Kovar C."/>
            <person name="Mata R."/>
            <person name="Mathew T."/>
            <person name="Ngo R."/>
            <person name="Nguyen L."/>
            <person name="Nguyen N."/>
            <person name="Okwuonu G."/>
            <person name="Ongeri F."/>
            <person name="Pham C."/>
            <person name="Simmons D."/>
            <person name="Wilczek-Boney K."/>
            <person name="Hale W."/>
            <person name="Jakkamsetti A."/>
            <person name="Pham P."/>
            <person name="Ruth R."/>
            <person name="San Lucas F."/>
            <person name="Warren J."/>
            <person name="Zhang J."/>
            <person name="Zhao Z."/>
            <person name="Zhou C."/>
            <person name="Zhu D."/>
            <person name="Lee S."/>
            <person name="Bess C."/>
            <person name="Blankenburg K."/>
            <person name="Forbes L."/>
            <person name="Fu Q."/>
            <person name="Gubbala S."/>
            <person name="Hirani K."/>
            <person name="Jayaseelan J.C."/>
            <person name="Lara F."/>
            <person name="Munidasa M."/>
            <person name="Palculict T."/>
            <person name="Patil S."/>
            <person name="Pu L.-L."/>
            <person name="Saada N."/>
            <person name="Tang L."/>
            <person name="Weissenberger G."/>
            <person name="Zhu Y."/>
            <person name="Hemphill L."/>
            <person name="Shang Y."/>
            <person name="Youmans B."/>
            <person name="Ayvaz T."/>
            <person name="Ross M."/>
            <person name="Santibanez J."/>
            <person name="Aqrawi P."/>
            <person name="Gross S."/>
            <person name="Joshi V."/>
            <person name="Fowler G."/>
            <person name="Nazareth L."/>
            <person name="Reid J."/>
            <person name="Worley K."/>
            <person name="Petrosino J."/>
            <person name="Highlander S."/>
            <person name="Gibbs R."/>
        </authorList>
    </citation>
    <scope>NUCLEOTIDE SEQUENCE [LARGE SCALE GENOMIC DNA]</scope>
    <source>
        <strain evidence="6 7">9715</strain>
    </source>
</reference>
<comment type="pathway">
    <text evidence="5">Cofactor biosynthesis; ubiquinone biosynthesis.</text>
</comment>
<dbReference type="SUPFAM" id="SSF53335">
    <property type="entry name" value="S-adenosyl-L-methionine-dependent methyltransferases"/>
    <property type="match status" value="1"/>
</dbReference>
<evidence type="ECO:0000256" key="2">
    <source>
        <dbReference type="ARBA" id="ARBA00022679"/>
    </source>
</evidence>
<dbReference type="HOGENOM" id="CLU_042432_2_1_4"/>
<dbReference type="PANTHER" id="PTHR43464:SF19">
    <property type="entry name" value="UBIQUINONE BIOSYNTHESIS O-METHYLTRANSFERASE, MITOCHONDRIAL"/>
    <property type="match status" value="1"/>
</dbReference>
<dbReference type="UniPathway" id="UPA00232"/>
<dbReference type="CDD" id="cd02440">
    <property type="entry name" value="AdoMet_MTases"/>
    <property type="match status" value="1"/>
</dbReference>
<dbReference type="EC" id="2.1.1.222" evidence="5"/>
<keyword evidence="2 5" id="KW-0808">Transferase</keyword>
<evidence type="ECO:0000256" key="1">
    <source>
        <dbReference type="ARBA" id="ARBA00022603"/>
    </source>
</evidence>
<dbReference type="PATRIC" id="fig|1030841.3.peg.551"/>
<dbReference type="NCBIfam" id="TIGR01983">
    <property type="entry name" value="UbiG"/>
    <property type="match status" value="1"/>
</dbReference>
<evidence type="ECO:0000256" key="5">
    <source>
        <dbReference type="HAMAP-Rule" id="MF_00472"/>
    </source>
</evidence>
<keyword evidence="4 5" id="KW-0949">S-adenosyl-L-methionine</keyword>
<keyword evidence="7" id="KW-1185">Reference proteome</keyword>
<dbReference type="Pfam" id="PF13489">
    <property type="entry name" value="Methyltransf_23"/>
    <property type="match status" value="1"/>
</dbReference>
<dbReference type="GO" id="GO:0102208">
    <property type="term" value="F:2-polyprenyl-6-hydroxyphenol methylase activity"/>
    <property type="evidence" value="ECO:0007669"/>
    <property type="project" value="UniProtKB-EC"/>
</dbReference>
<dbReference type="EC" id="2.1.1.64" evidence="5"/>
<feature type="binding site" evidence="5">
    <location>
        <position position="135"/>
    </location>
    <ligand>
        <name>S-adenosyl-L-methionine</name>
        <dbReference type="ChEBI" id="CHEBI:59789"/>
    </ligand>
</feature>
<protein>
    <recommendedName>
        <fullName evidence="5">Ubiquinone biosynthesis O-methyltransferase</fullName>
    </recommendedName>
    <alternativeName>
        <fullName evidence="5">2-polyprenyl-6-hydroxyphenol methylase</fullName>
        <ecNumber evidence="5">2.1.1.222</ecNumber>
    </alternativeName>
    <alternativeName>
        <fullName evidence="5">3-demethylubiquinone 3-O-methyltransferase</fullName>
        <ecNumber evidence="5">2.1.1.64</ecNumber>
    </alternativeName>
</protein>
<comment type="similarity">
    <text evidence="5">Belongs to the methyltransferase superfamily. UbiG/COQ3 family.</text>
</comment>
<dbReference type="InterPro" id="IPR029063">
    <property type="entry name" value="SAM-dependent_MTases_sf"/>
</dbReference>
<dbReference type="Gene3D" id="3.40.50.150">
    <property type="entry name" value="Vaccinia Virus protein VP39"/>
    <property type="match status" value="1"/>
</dbReference>
<dbReference type="GO" id="GO:0010420">
    <property type="term" value="F:polyprenyldihydroxybenzoate methyltransferase activity"/>
    <property type="evidence" value="ECO:0007669"/>
    <property type="project" value="InterPro"/>
</dbReference>
<evidence type="ECO:0000256" key="4">
    <source>
        <dbReference type="ARBA" id="ARBA00022691"/>
    </source>
</evidence>
<evidence type="ECO:0000313" key="6">
    <source>
        <dbReference type="EMBL" id="EGZ49917.1"/>
    </source>
</evidence>
<sequence length="291" mass="32337">MNGGGISRLLTRLCQFKNACLKTFRQASTSLHPRAIWVKIPPIFHYPNEQNMDQHTEPERNVDDAEIDKFSRLAHKWWDTAGEFKPLHDINPLRLGYIDRHGQLAGKTVLDVGCGGGILSESMAKLGAEAVTGIDMAEKSLKIAELHALESGVGNLKYRCISVEDLAAEAPHGYDIVTCMEMMEHVPDPDSIIRACAKLVKPDGMVFFSTINRNPKSYVHAILGAEYILNLVPKGTHDWKKFITPAELARMCRQAGLDVVDTKGMGYNPLTKVYSLNDNTDVNYMIACKPV</sequence>
<comment type="catalytic activity">
    <reaction evidence="5">
        <text>a 3-demethylubiquinol + S-adenosyl-L-methionine = a ubiquinol + S-adenosyl-L-homocysteine + H(+)</text>
        <dbReference type="Rhea" id="RHEA:44380"/>
        <dbReference type="Rhea" id="RHEA-COMP:9566"/>
        <dbReference type="Rhea" id="RHEA-COMP:10914"/>
        <dbReference type="ChEBI" id="CHEBI:15378"/>
        <dbReference type="ChEBI" id="CHEBI:17976"/>
        <dbReference type="ChEBI" id="CHEBI:57856"/>
        <dbReference type="ChEBI" id="CHEBI:59789"/>
        <dbReference type="ChEBI" id="CHEBI:84422"/>
        <dbReference type="EC" id="2.1.1.64"/>
    </reaction>
</comment>
<comment type="function">
    <text evidence="5">O-methyltransferase that catalyzes the 2 O-methylation steps in the ubiquinone biosynthetic pathway.</text>
</comment>
<dbReference type="STRING" id="1030841.HMPREF9370_0562"/>
<organism evidence="6 7">
    <name type="scientific">Neisseria wadsworthii 9715</name>
    <dbReference type="NCBI Taxonomy" id="1030841"/>
    <lineage>
        <taxon>Bacteria</taxon>
        <taxon>Pseudomonadati</taxon>
        <taxon>Pseudomonadota</taxon>
        <taxon>Betaproteobacteria</taxon>
        <taxon>Neisseriales</taxon>
        <taxon>Neisseriaceae</taxon>
        <taxon>Neisseria</taxon>
    </lineage>
</organism>
<dbReference type="GO" id="GO:0061542">
    <property type="term" value="F:3-demethylubiquinol 3-O-methyltransferase activity"/>
    <property type="evidence" value="ECO:0007669"/>
    <property type="project" value="UniProtKB-UniRule"/>
</dbReference>
<evidence type="ECO:0000313" key="7">
    <source>
        <dbReference type="Proteomes" id="UP000005336"/>
    </source>
</evidence>
<accession>G4CNA3</accession>
<comment type="catalytic activity">
    <reaction evidence="5">
        <text>a 3-(all-trans-polyprenyl)benzene-1,2-diol + S-adenosyl-L-methionine = a 2-methoxy-6-(all-trans-polyprenyl)phenol + S-adenosyl-L-homocysteine + H(+)</text>
        <dbReference type="Rhea" id="RHEA:31411"/>
        <dbReference type="Rhea" id="RHEA-COMP:9550"/>
        <dbReference type="Rhea" id="RHEA-COMP:9551"/>
        <dbReference type="ChEBI" id="CHEBI:15378"/>
        <dbReference type="ChEBI" id="CHEBI:57856"/>
        <dbReference type="ChEBI" id="CHEBI:59789"/>
        <dbReference type="ChEBI" id="CHEBI:62729"/>
        <dbReference type="ChEBI" id="CHEBI:62731"/>
        <dbReference type="EC" id="2.1.1.222"/>
    </reaction>
</comment>
<gene>
    <name evidence="5 6" type="primary">ubiG</name>
    <name evidence="6" type="ORF">HMPREF9370_0562</name>
</gene>
<proteinExistence type="inferred from homology"/>
<dbReference type="HAMAP" id="MF_00472">
    <property type="entry name" value="UbiG"/>
    <property type="match status" value="1"/>
</dbReference>
<dbReference type="GO" id="GO:0032259">
    <property type="term" value="P:methylation"/>
    <property type="evidence" value="ECO:0007669"/>
    <property type="project" value="UniProtKB-KW"/>
</dbReference>
<keyword evidence="3 5" id="KW-0831">Ubiquinone biosynthesis</keyword>
<dbReference type="FunFam" id="3.40.50.150:FF:000028">
    <property type="entry name" value="Ubiquinone biosynthesis O-methyltransferase"/>
    <property type="match status" value="1"/>
</dbReference>
<keyword evidence="6" id="KW-0830">Ubiquinone</keyword>
<feature type="binding site" evidence="5">
    <location>
        <position position="94"/>
    </location>
    <ligand>
        <name>S-adenosyl-L-methionine</name>
        <dbReference type="ChEBI" id="CHEBI:59789"/>
    </ligand>
</feature>
<dbReference type="Proteomes" id="UP000005336">
    <property type="component" value="Unassembled WGS sequence"/>
</dbReference>
<evidence type="ECO:0000256" key="3">
    <source>
        <dbReference type="ARBA" id="ARBA00022688"/>
    </source>
</evidence>
<feature type="binding site" evidence="5">
    <location>
        <position position="113"/>
    </location>
    <ligand>
        <name>S-adenosyl-L-methionine</name>
        <dbReference type="ChEBI" id="CHEBI:59789"/>
    </ligand>
</feature>
<dbReference type="PANTHER" id="PTHR43464">
    <property type="entry name" value="METHYLTRANSFERASE"/>
    <property type="match status" value="1"/>
</dbReference>
<name>G4CNA3_9NEIS</name>
<feature type="binding site" evidence="5">
    <location>
        <position position="180"/>
    </location>
    <ligand>
        <name>S-adenosyl-L-methionine</name>
        <dbReference type="ChEBI" id="CHEBI:59789"/>
    </ligand>
</feature>
<dbReference type="InterPro" id="IPR010233">
    <property type="entry name" value="UbiG_MeTrfase"/>
</dbReference>